<comment type="caution">
    <text evidence="1">The sequence shown here is derived from an EMBL/GenBank/DDBJ whole genome shotgun (WGS) entry which is preliminary data.</text>
</comment>
<gene>
    <name evidence="1" type="ORF">DNK34_24905</name>
</gene>
<keyword evidence="2" id="KW-1185">Reference proteome</keyword>
<proteinExistence type="predicted"/>
<dbReference type="EMBL" id="QJUM01000054">
    <property type="protein sequence ID" value="TBU98997.1"/>
    <property type="molecule type" value="Genomic_DNA"/>
</dbReference>
<dbReference type="RefSeq" id="WP_131177970.1">
    <property type="nucleotide sequence ID" value="NZ_QJUM01000054.1"/>
</dbReference>
<evidence type="ECO:0000313" key="2">
    <source>
        <dbReference type="Proteomes" id="UP000291334"/>
    </source>
</evidence>
<accession>A0ABY1YZD4</accession>
<name>A0ABY1YZD4_9GAMM</name>
<dbReference type="Proteomes" id="UP000291334">
    <property type="component" value="Unassembled WGS sequence"/>
</dbReference>
<sequence>MNLNDQPGIDELAQLFAKQKDSHDNHILWVCETGEVRLDRLPADQEEEEFVKHHPTLRARLRTYRRGQGYVGRKAAADRDFICRVLQTLEHEWRRPQRKPDEALVDRYC</sequence>
<evidence type="ECO:0000313" key="1">
    <source>
        <dbReference type="EMBL" id="TBU98997.1"/>
    </source>
</evidence>
<evidence type="ECO:0008006" key="3">
    <source>
        <dbReference type="Google" id="ProtNLM"/>
    </source>
</evidence>
<organism evidence="1 2">
    <name type="scientific">Phytopseudomonas dryadis</name>
    <dbReference type="NCBI Taxonomy" id="2487520"/>
    <lineage>
        <taxon>Bacteria</taxon>
        <taxon>Pseudomonadati</taxon>
        <taxon>Pseudomonadota</taxon>
        <taxon>Gammaproteobacteria</taxon>
        <taxon>Pseudomonadales</taxon>
        <taxon>Pseudomonadaceae</taxon>
        <taxon>Phytopseudomonas</taxon>
    </lineage>
</organism>
<protein>
    <recommendedName>
        <fullName evidence="3">TubC N-terminal docking domain-containing protein</fullName>
    </recommendedName>
</protein>
<reference evidence="1 2" key="1">
    <citation type="submission" date="2018-06" db="EMBL/GenBank/DDBJ databases">
        <title>Three novel Pseudomonas species isolated from symptomatic oak.</title>
        <authorList>
            <person name="Bueno-Gonzalez V."/>
            <person name="Brady C."/>
        </authorList>
    </citation>
    <scope>NUCLEOTIDE SEQUENCE [LARGE SCALE GENOMIC DNA]</scope>
    <source>
        <strain evidence="1 2">P26B</strain>
    </source>
</reference>